<reference evidence="1" key="1">
    <citation type="journal article" date="2022" name="Int. J. Mol. Sci.">
        <title>Draft Genome of Tanacetum Coccineum: Genomic Comparison of Closely Related Tanacetum-Family Plants.</title>
        <authorList>
            <person name="Yamashiro T."/>
            <person name="Shiraishi A."/>
            <person name="Nakayama K."/>
            <person name="Satake H."/>
        </authorList>
    </citation>
    <scope>NUCLEOTIDE SEQUENCE</scope>
</reference>
<evidence type="ECO:0000313" key="2">
    <source>
        <dbReference type="Proteomes" id="UP001151760"/>
    </source>
</evidence>
<dbReference type="Proteomes" id="UP001151760">
    <property type="component" value="Unassembled WGS sequence"/>
</dbReference>
<reference evidence="1" key="2">
    <citation type="submission" date="2022-01" db="EMBL/GenBank/DDBJ databases">
        <authorList>
            <person name="Yamashiro T."/>
            <person name="Shiraishi A."/>
            <person name="Satake H."/>
            <person name="Nakayama K."/>
        </authorList>
    </citation>
    <scope>NUCLEOTIDE SEQUENCE</scope>
</reference>
<comment type="caution">
    <text evidence="1">The sequence shown here is derived from an EMBL/GenBank/DDBJ whole genome shotgun (WGS) entry which is preliminary data.</text>
</comment>
<accession>A0ABQ5DK84</accession>
<organism evidence="1 2">
    <name type="scientific">Tanacetum coccineum</name>
    <dbReference type="NCBI Taxonomy" id="301880"/>
    <lineage>
        <taxon>Eukaryota</taxon>
        <taxon>Viridiplantae</taxon>
        <taxon>Streptophyta</taxon>
        <taxon>Embryophyta</taxon>
        <taxon>Tracheophyta</taxon>
        <taxon>Spermatophyta</taxon>
        <taxon>Magnoliopsida</taxon>
        <taxon>eudicotyledons</taxon>
        <taxon>Gunneridae</taxon>
        <taxon>Pentapetalae</taxon>
        <taxon>asterids</taxon>
        <taxon>campanulids</taxon>
        <taxon>Asterales</taxon>
        <taxon>Asteraceae</taxon>
        <taxon>Asteroideae</taxon>
        <taxon>Anthemideae</taxon>
        <taxon>Anthemidinae</taxon>
        <taxon>Tanacetum</taxon>
    </lineage>
</organism>
<evidence type="ECO:0000313" key="1">
    <source>
        <dbReference type="EMBL" id="GJT39364.1"/>
    </source>
</evidence>
<dbReference type="EMBL" id="BQNB010015380">
    <property type="protein sequence ID" value="GJT39364.1"/>
    <property type="molecule type" value="Genomic_DNA"/>
</dbReference>
<gene>
    <name evidence="1" type="ORF">Tco_0939229</name>
</gene>
<keyword evidence="2" id="KW-1185">Reference proteome</keyword>
<name>A0ABQ5DK84_9ASTR</name>
<proteinExistence type="predicted"/>
<protein>
    <submittedName>
        <fullName evidence="1">Uncharacterized protein</fullName>
    </submittedName>
</protein>
<sequence length="162" mass="18207">MADDQSVPNPAFTTWNSLDQRAVILLNSSLTKEVAAEVLGLTTDHAIWTALGTAYINSSVEWIHSLRDSLHLKPYLQMSRTNQHYKNKWSVDSIGIITNGTRAYPECNTSTRNVEPGRKDIHRIRLRAEANENIPYSLDSIKSVSPKARSDKTETILDKLSN</sequence>